<evidence type="ECO:0000256" key="2">
    <source>
        <dbReference type="ARBA" id="ARBA00007992"/>
    </source>
</evidence>
<evidence type="ECO:0000256" key="4">
    <source>
        <dbReference type="ARBA" id="ARBA00022827"/>
    </source>
</evidence>
<protein>
    <recommendedName>
        <fullName evidence="7">FAD-binding domain-containing protein</fullName>
    </recommendedName>
</protein>
<keyword evidence="9" id="KW-1185">Reference proteome</keyword>
<evidence type="ECO:0000256" key="5">
    <source>
        <dbReference type="ARBA" id="ARBA00023002"/>
    </source>
</evidence>
<evidence type="ECO:0000256" key="1">
    <source>
        <dbReference type="ARBA" id="ARBA00001974"/>
    </source>
</evidence>
<dbReference type="FunFam" id="3.50.50.60:FF:000153">
    <property type="entry name" value="Salicylate hydroxylase, putative"/>
    <property type="match status" value="1"/>
</dbReference>
<comment type="caution">
    <text evidence="8">The sequence shown here is derived from an EMBL/GenBank/DDBJ whole genome shotgun (WGS) entry which is preliminary data.</text>
</comment>
<evidence type="ECO:0000313" key="8">
    <source>
        <dbReference type="EMBL" id="KAJ4188817.1"/>
    </source>
</evidence>
<evidence type="ECO:0000313" key="9">
    <source>
        <dbReference type="Proteomes" id="UP001152087"/>
    </source>
</evidence>
<dbReference type="SUPFAM" id="SSF51905">
    <property type="entry name" value="FAD/NAD(P)-binding domain"/>
    <property type="match status" value="1"/>
</dbReference>
<keyword evidence="3" id="KW-0285">Flavoprotein</keyword>
<dbReference type="GO" id="GO:0004497">
    <property type="term" value="F:monooxygenase activity"/>
    <property type="evidence" value="ECO:0007669"/>
    <property type="project" value="UniProtKB-KW"/>
</dbReference>
<comment type="cofactor">
    <cofactor evidence="1">
        <name>FAD</name>
        <dbReference type="ChEBI" id="CHEBI:57692"/>
    </cofactor>
</comment>
<keyword evidence="4" id="KW-0274">FAD</keyword>
<dbReference type="InterPro" id="IPR051104">
    <property type="entry name" value="FAD_monoxygenase"/>
</dbReference>
<dbReference type="GO" id="GO:0044550">
    <property type="term" value="P:secondary metabolite biosynthetic process"/>
    <property type="evidence" value="ECO:0007669"/>
    <property type="project" value="UniProtKB-ARBA"/>
</dbReference>
<dbReference type="SUPFAM" id="SSF54373">
    <property type="entry name" value="FAD-linked reductases, C-terminal domain"/>
    <property type="match status" value="1"/>
</dbReference>
<gene>
    <name evidence="8" type="ORF">NW755_006308</name>
</gene>
<dbReference type="Proteomes" id="UP001152087">
    <property type="component" value="Unassembled WGS sequence"/>
</dbReference>
<proteinExistence type="inferred from homology"/>
<keyword evidence="5" id="KW-0560">Oxidoreductase</keyword>
<name>A0A9W8UZU9_9HYPO</name>
<dbReference type="InterPro" id="IPR036188">
    <property type="entry name" value="FAD/NAD-bd_sf"/>
</dbReference>
<evidence type="ECO:0000259" key="7">
    <source>
        <dbReference type="Pfam" id="PF01494"/>
    </source>
</evidence>
<dbReference type="PRINTS" id="PR00420">
    <property type="entry name" value="RNGMNOXGNASE"/>
</dbReference>
<dbReference type="Gene3D" id="3.50.50.60">
    <property type="entry name" value="FAD/NAD(P)-binding domain"/>
    <property type="match status" value="1"/>
</dbReference>
<dbReference type="InterPro" id="IPR002938">
    <property type="entry name" value="FAD-bd"/>
</dbReference>
<dbReference type="AlphaFoldDB" id="A0A9W8UZU9"/>
<evidence type="ECO:0000256" key="3">
    <source>
        <dbReference type="ARBA" id="ARBA00022630"/>
    </source>
</evidence>
<dbReference type="GO" id="GO:0071949">
    <property type="term" value="F:FAD binding"/>
    <property type="evidence" value="ECO:0007669"/>
    <property type="project" value="InterPro"/>
</dbReference>
<accession>A0A9W8UZU9</accession>
<sequence length="450" mass="49048">MGSNRSTYLSYLATRLSTFPPKPPSMTAPDFNLAIVGGGIGGLCLAVSITKYTSIPVMVYENAPKFGEIGAGVAFGPNVIKAMNNISEPLAAAVGARANGNTFPEKKGTWFDFRVGMDGVNEAARARGVVAGAFLGAVNHPEPGSWMVNRTYLIDELVKHLPSGIARFGKNLVDIQDLGAEGVVLSFEDGSTARHSAVIGCDGIKSRTRRVMLGEGNPAANPVYTGKYCYRGLVPMDKAVELLGEEKAMNCQAYLGYHGHMLTFPVAGGRMMNVVAFQSAKDWPHERMVIPATKEQMVDSFKGWGSDVRHIVQLMGQSDIWALFDSPPTDAFHKGNLCLLGDSAHGSTPFQGAGAGMAVEDAYVLGRLLQHAKKATDLPSVFEAFSRARVERTNKLVKTSREAGHVWHFETEGDDIDKIRENLKDRMRWIWENDIEKDIKEAEAWLKGRK</sequence>
<dbReference type="PANTHER" id="PTHR46720:SF3">
    <property type="entry name" value="FAD-BINDING DOMAIN-CONTAINING PROTEIN-RELATED"/>
    <property type="match status" value="1"/>
</dbReference>
<evidence type="ECO:0000256" key="6">
    <source>
        <dbReference type="ARBA" id="ARBA00023033"/>
    </source>
</evidence>
<reference evidence="8" key="1">
    <citation type="submission" date="2022-09" db="EMBL/GenBank/DDBJ databases">
        <title>Fusarium specimens isolated from Avocado Roots.</title>
        <authorList>
            <person name="Stajich J."/>
            <person name="Roper C."/>
            <person name="Heimlech-Rivalta G."/>
        </authorList>
    </citation>
    <scope>NUCLEOTIDE SEQUENCE</scope>
    <source>
        <strain evidence="8">A02</strain>
    </source>
</reference>
<feature type="domain" description="FAD-binding" evidence="7">
    <location>
        <begin position="182"/>
        <end position="399"/>
    </location>
</feature>
<dbReference type="Pfam" id="PF01494">
    <property type="entry name" value="FAD_binding_3"/>
    <property type="match status" value="1"/>
</dbReference>
<comment type="similarity">
    <text evidence="2">Belongs to the paxM FAD-dependent monooxygenase family.</text>
</comment>
<dbReference type="EMBL" id="JAOQAV010000014">
    <property type="protein sequence ID" value="KAJ4188817.1"/>
    <property type="molecule type" value="Genomic_DNA"/>
</dbReference>
<organism evidence="8 9">
    <name type="scientific">Fusarium falciforme</name>
    <dbReference type="NCBI Taxonomy" id="195108"/>
    <lineage>
        <taxon>Eukaryota</taxon>
        <taxon>Fungi</taxon>
        <taxon>Dikarya</taxon>
        <taxon>Ascomycota</taxon>
        <taxon>Pezizomycotina</taxon>
        <taxon>Sordariomycetes</taxon>
        <taxon>Hypocreomycetidae</taxon>
        <taxon>Hypocreales</taxon>
        <taxon>Nectriaceae</taxon>
        <taxon>Fusarium</taxon>
        <taxon>Fusarium solani species complex</taxon>
    </lineage>
</organism>
<dbReference type="PANTHER" id="PTHR46720">
    <property type="entry name" value="HYDROXYLASE, PUTATIVE (AFU_ORTHOLOGUE AFUA_3G01460)-RELATED"/>
    <property type="match status" value="1"/>
</dbReference>
<keyword evidence="6" id="KW-0503">Monooxygenase</keyword>